<organism evidence="10 11">
    <name type="scientific">Triparma laevis f. longispina</name>
    <dbReference type="NCBI Taxonomy" id="1714387"/>
    <lineage>
        <taxon>Eukaryota</taxon>
        <taxon>Sar</taxon>
        <taxon>Stramenopiles</taxon>
        <taxon>Ochrophyta</taxon>
        <taxon>Bolidophyceae</taxon>
        <taxon>Parmales</taxon>
        <taxon>Triparmaceae</taxon>
        <taxon>Triparma</taxon>
    </lineage>
</organism>
<evidence type="ECO:0000313" key="11">
    <source>
        <dbReference type="Proteomes" id="UP001165122"/>
    </source>
</evidence>
<keyword evidence="9" id="KW-0326">Glycosidase</keyword>
<evidence type="ECO:0000256" key="4">
    <source>
        <dbReference type="ARBA" id="ARBA00022801"/>
    </source>
</evidence>
<dbReference type="SUPFAM" id="SSF48225">
    <property type="entry name" value="Seven-hairpin glycosidases"/>
    <property type="match status" value="1"/>
</dbReference>
<gene>
    <name evidence="10" type="ORF">TrLO_g12676</name>
</gene>
<evidence type="ECO:0000256" key="3">
    <source>
        <dbReference type="ARBA" id="ARBA00007658"/>
    </source>
</evidence>
<evidence type="ECO:0000313" key="10">
    <source>
        <dbReference type="EMBL" id="GMH57361.1"/>
    </source>
</evidence>
<feature type="binding site" evidence="7">
    <location>
        <position position="475"/>
    </location>
    <ligand>
        <name>Ca(2+)</name>
        <dbReference type="ChEBI" id="CHEBI:29108"/>
    </ligand>
</feature>
<dbReference type="OrthoDB" id="8118055at2759"/>
<feature type="non-terminal residue" evidence="10">
    <location>
        <position position="1"/>
    </location>
</feature>
<evidence type="ECO:0000256" key="1">
    <source>
        <dbReference type="ARBA" id="ARBA00001913"/>
    </source>
</evidence>
<keyword evidence="5 8" id="KW-1015">Disulfide bond</keyword>
<dbReference type="GO" id="GO:0000139">
    <property type="term" value="C:Golgi membrane"/>
    <property type="evidence" value="ECO:0007669"/>
    <property type="project" value="TreeGrafter"/>
</dbReference>
<keyword evidence="7" id="KW-0479">Metal-binding</keyword>
<feature type="active site" description="Proton donor" evidence="6">
    <location>
        <position position="352"/>
    </location>
</feature>
<reference evidence="11" key="1">
    <citation type="journal article" date="2023" name="Commun. Biol.">
        <title>Genome analysis of Parmales, the sister group of diatoms, reveals the evolutionary specialization of diatoms from phago-mixotrophs to photoautotrophs.</title>
        <authorList>
            <person name="Ban H."/>
            <person name="Sato S."/>
            <person name="Yoshikawa S."/>
            <person name="Yamada K."/>
            <person name="Nakamura Y."/>
            <person name="Ichinomiya M."/>
            <person name="Sato N."/>
            <person name="Blanc-Mathieu R."/>
            <person name="Endo H."/>
            <person name="Kuwata A."/>
            <person name="Ogata H."/>
        </authorList>
    </citation>
    <scope>NUCLEOTIDE SEQUENCE [LARGE SCALE GENOMIC DNA]</scope>
    <source>
        <strain evidence="11">NIES 3700</strain>
    </source>
</reference>
<dbReference type="GO" id="GO:0004571">
    <property type="term" value="F:mannosyl-oligosaccharide 1,2-alpha-mannosidase activity"/>
    <property type="evidence" value="ECO:0007669"/>
    <property type="project" value="InterPro"/>
</dbReference>
<evidence type="ECO:0000256" key="7">
    <source>
        <dbReference type="PIRSR" id="PIRSR601382-2"/>
    </source>
</evidence>
<dbReference type="PANTHER" id="PTHR11742:SF6">
    <property type="entry name" value="MANNOSYL-OLIGOSACCHARIDE ALPHA-1,2-MANNOSIDASE IA-RELATED"/>
    <property type="match status" value="1"/>
</dbReference>
<dbReference type="InterPro" id="IPR050749">
    <property type="entry name" value="Glycosyl_Hydrolase_47"/>
</dbReference>
<evidence type="ECO:0000256" key="6">
    <source>
        <dbReference type="PIRSR" id="PIRSR601382-1"/>
    </source>
</evidence>
<dbReference type="PRINTS" id="PR00747">
    <property type="entry name" value="GLYHDRLASE47"/>
</dbReference>
<dbReference type="GO" id="GO:0005975">
    <property type="term" value="P:carbohydrate metabolic process"/>
    <property type="evidence" value="ECO:0007669"/>
    <property type="project" value="InterPro"/>
</dbReference>
<evidence type="ECO:0000256" key="9">
    <source>
        <dbReference type="RuleBase" id="RU361193"/>
    </source>
</evidence>
<sequence length="483" mass="53134">SSNFDPYNPLPTTPSPFLRTAYAPPVQSRIDTIKAGLTHVWRGHEETSYGADETRPTSGTGNNRWGSISMHILDSLDTLWICGMFDEFNAAVDYIDKHVDFEHGQHSGVSTFETTIRALGGLVSAYELSGNNVLLEKAQSLGDGLFGAFSTKTQVAMPHTNFFRGGGGGGIQTTIAEAGTLQVEFGALAKNTKNEKYYVAEKFFDVIQNQAHDGMYPMSMNVNSGGLAGTVSWGASGDSAYEYFLKYYLYNPKNGPKDERLLSMYNAAVAGMKRTLIKKSAGGLTYLTDSRSSRGRGGKMEHLACFVPGLLALGALHNPTSSTAQGDLDLAEKLAETCYEMYTRTETGLAAEGVYFFDSGGPGAGGNADFRPISSMRWNILRPETLESLFVLYQVTGDVKYREWSWNIWQAFDNHCRAKYGYGAHPDVFTASRKCCQGNDDKQETFWIAETIKYAYITQTQDFSGIDLQKYVLNTEAHPMKIG</sequence>
<comment type="pathway">
    <text evidence="2">Protein modification; protein glycosylation.</text>
</comment>
<evidence type="ECO:0000256" key="2">
    <source>
        <dbReference type="ARBA" id="ARBA00004922"/>
    </source>
</evidence>
<comment type="cofactor">
    <cofactor evidence="1 7">
        <name>Ca(2+)</name>
        <dbReference type="ChEBI" id="CHEBI:29108"/>
    </cofactor>
</comment>
<evidence type="ECO:0000256" key="5">
    <source>
        <dbReference type="ARBA" id="ARBA00023157"/>
    </source>
</evidence>
<comment type="similarity">
    <text evidence="3 9">Belongs to the glycosyl hydrolase 47 family.</text>
</comment>
<dbReference type="InterPro" id="IPR036026">
    <property type="entry name" value="Seven-hairpin_glycosidases"/>
</dbReference>
<evidence type="ECO:0000256" key="8">
    <source>
        <dbReference type="PIRSR" id="PIRSR601382-3"/>
    </source>
</evidence>
<protein>
    <recommendedName>
        <fullName evidence="9">alpha-1,2-Mannosidase</fullName>
        <ecNumber evidence="9">3.2.1.-</ecNumber>
    </recommendedName>
</protein>
<dbReference type="PANTHER" id="PTHR11742">
    <property type="entry name" value="MANNOSYL-OLIGOSACCHARIDE ALPHA-1,2-MANNOSIDASE-RELATED"/>
    <property type="match status" value="1"/>
</dbReference>
<keyword evidence="4 9" id="KW-0378">Hydrolase</keyword>
<name>A0A9W6ZS24_9STRA</name>
<keyword evidence="7" id="KW-0106">Calcium</keyword>
<keyword evidence="11" id="KW-1185">Reference proteome</keyword>
<feature type="active site" description="Proton donor" evidence="6">
    <location>
        <position position="113"/>
    </location>
</feature>
<dbReference type="Proteomes" id="UP001165122">
    <property type="component" value="Unassembled WGS sequence"/>
</dbReference>
<dbReference type="GO" id="GO:0005509">
    <property type="term" value="F:calcium ion binding"/>
    <property type="evidence" value="ECO:0007669"/>
    <property type="project" value="InterPro"/>
</dbReference>
<dbReference type="EMBL" id="BRXW01000466">
    <property type="protein sequence ID" value="GMH57361.1"/>
    <property type="molecule type" value="Genomic_DNA"/>
</dbReference>
<dbReference type="InterPro" id="IPR012341">
    <property type="entry name" value="6hp_glycosidase-like_sf"/>
</dbReference>
<dbReference type="EC" id="3.2.1.-" evidence="9"/>
<dbReference type="Gene3D" id="1.50.10.10">
    <property type="match status" value="1"/>
</dbReference>
<dbReference type="GO" id="GO:0005783">
    <property type="term" value="C:endoplasmic reticulum"/>
    <property type="evidence" value="ECO:0007669"/>
    <property type="project" value="TreeGrafter"/>
</dbReference>
<feature type="active site" evidence="6">
    <location>
        <position position="384"/>
    </location>
</feature>
<dbReference type="AlphaFoldDB" id="A0A9W6ZS24"/>
<proteinExistence type="inferred from homology"/>
<dbReference type="InterPro" id="IPR001382">
    <property type="entry name" value="Glyco_hydro_47"/>
</dbReference>
<accession>A0A9W6ZS24</accession>
<feature type="active site" evidence="6">
    <location>
        <position position="238"/>
    </location>
</feature>
<feature type="disulfide bond" evidence="8">
    <location>
        <begin position="305"/>
        <end position="338"/>
    </location>
</feature>
<dbReference type="Pfam" id="PF01532">
    <property type="entry name" value="Glyco_hydro_47"/>
    <property type="match status" value="1"/>
</dbReference>
<comment type="caution">
    <text evidence="10">The sequence shown here is derived from an EMBL/GenBank/DDBJ whole genome shotgun (WGS) entry which is preliminary data.</text>
</comment>